<dbReference type="InterPro" id="IPR029026">
    <property type="entry name" value="tRNA_m1G_MTases_N"/>
</dbReference>
<dbReference type="InterPro" id="IPR053888">
    <property type="entry name" value="MRM3-like_sub_bind"/>
</dbReference>
<name>A0A975AWQ4_9THEO</name>
<dbReference type="Gene3D" id="3.30.1330.30">
    <property type="match status" value="1"/>
</dbReference>
<evidence type="ECO:0000256" key="3">
    <source>
        <dbReference type="ARBA" id="ARBA00022679"/>
    </source>
</evidence>
<evidence type="ECO:0000256" key="2">
    <source>
        <dbReference type="ARBA" id="ARBA00022603"/>
    </source>
</evidence>
<dbReference type="GO" id="GO:0032259">
    <property type="term" value="P:methylation"/>
    <property type="evidence" value="ECO:0007669"/>
    <property type="project" value="UniProtKB-KW"/>
</dbReference>
<evidence type="ECO:0000259" key="4">
    <source>
        <dbReference type="SMART" id="SM00967"/>
    </source>
</evidence>
<keyword evidence="2 5" id="KW-0489">Methyltransferase</keyword>
<dbReference type="PANTHER" id="PTHR43191">
    <property type="entry name" value="RRNA METHYLTRANSFERASE 3"/>
    <property type="match status" value="1"/>
</dbReference>
<dbReference type="Gene3D" id="3.40.1280.10">
    <property type="match status" value="1"/>
</dbReference>
<dbReference type="EMBL" id="CP060096">
    <property type="protein sequence ID" value="QSZ27892.1"/>
    <property type="molecule type" value="Genomic_DNA"/>
</dbReference>
<evidence type="ECO:0000313" key="6">
    <source>
        <dbReference type="Proteomes" id="UP000671913"/>
    </source>
</evidence>
<dbReference type="InterPro" id="IPR029064">
    <property type="entry name" value="Ribosomal_eL30-like_sf"/>
</dbReference>
<dbReference type="Pfam" id="PF22435">
    <property type="entry name" value="MRM3-like_sub_bind"/>
    <property type="match status" value="1"/>
</dbReference>
<dbReference type="AlphaFoldDB" id="A0A975AWQ4"/>
<accession>A0A975AWQ4</accession>
<dbReference type="CDD" id="cd18095">
    <property type="entry name" value="SpoU-like_rRNA-MTase"/>
    <property type="match status" value="1"/>
</dbReference>
<gene>
    <name evidence="5" type="ORF">ACETAC_03125</name>
</gene>
<dbReference type="GO" id="GO:0008173">
    <property type="term" value="F:RNA methyltransferase activity"/>
    <property type="evidence" value="ECO:0007669"/>
    <property type="project" value="InterPro"/>
</dbReference>
<dbReference type="SMART" id="SM00967">
    <property type="entry name" value="SpoU_sub_bind"/>
    <property type="match status" value="1"/>
</dbReference>
<protein>
    <submittedName>
        <fullName evidence="5">RNA methyltransferase</fullName>
    </submittedName>
</protein>
<comment type="similarity">
    <text evidence="1">Belongs to the class IV-like SAM-binding methyltransferase superfamily. RNA methyltransferase TrmH family.</text>
</comment>
<dbReference type="SUPFAM" id="SSF55315">
    <property type="entry name" value="L30e-like"/>
    <property type="match status" value="1"/>
</dbReference>
<dbReference type="KEGG" id="aaut:ACETAC_03125"/>
<dbReference type="InterPro" id="IPR001537">
    <property type="entry name" value="SpoU_MeTrfase"/>
</dbReference>
<dbReference type="InterPro" id="IPR013123">
    <property type="entry name" value="SpoU_subst-bd"/>
</dbReference>
<sequence>MIITSDKNELIKKIKKLNNKKDRYESGLFFVEGRNNVNEVLKSKFSIRYIIISENYNNNIDFDLNRIIKVPDNLFKKISDTVTPQNIMAIVRIPRYELNTIIDKNNVYIIADEVQNPGNLGTIIRTADAFKVRAVFTINNSVDIYNPKVIRSAMGSIFHIPVVNIDDIDELMNRLKKSCIKIYSTDLKADQYIFDFKISNNVAFIFGNEAKGVNPMLNGYIDGKFKIPMTGNAESLNVSITASICLYESQRQRLIK</sequence>
<dbReference type="GO" id="GO:0003723">
    <property type="term" value="F:RNA binding"/>
    <property type="evidence" value="ECO:0007669"/>
    <property type="project" value="InterPro"/>
</dbReference>
<keyword evidence="6" id="KW-1185">Reference proteome</keyword>
<proteinExistence type="inferred from homology"/>
<dbReference type="GO" id="GO:0005737">
    <property type="term" value="C:cytoplasm"/>
    <property type="evidence" value="ECO:0007669"/>
    <property type="project" value="UniProtKB-ARBA"/>
</dbReference>
<dbReference type="RefSeq" id="WP_284680610.1">
    <property type="nucleotide sequence ID" value="NZ_CP060096.1"/>
</dbReference>
<reference evidence="5" key="1">
    <citation type="submission" date="2020-08" db="EMBL/GenBank/DDBJ databases">
        <title>Genomic insights into the carbon and energy metabolism of the first obligate autotrophic acetogenic bacterium Aceticella autotrophica gen. nov., sp. nov.</title>
        <authorList>
            <person name="Toshchakov S.V."/>
            <person name="Elcheninov A.G."/>
            <person name="Kublanov I.V."/>
            <person name="Frolov E.N."/>
            <person name="Lebedinsky A.V."/>
        </authorList>
    </citation>
    <scope>NUCLEOTIDE SEQUENCE</scope>
    <source>
        <strain evidence="5">3443-3Ac</strain>
    </source>
</reference>
<organism evidence="5 6">
    <name type="scientific">Aceticella autotrophica</name>
    <dbReference type="NCBI Taxonomy" id="2755338"/>
    <lineage>
        <taxon>Bacteria</taxon>
        <taxon>Bacillati</taxon>
        <taxon>Bacillota</taxon>
        <taxon>Clostridia</taxon>
        <taxon>Thermoanaerobacterales</taxon>
        <taxon>Thermoanaerobacteraceae</taxon>
        <taxon>Aceticella</taxon>
    </lineage>
</organism>
<evidence type="ECO:0000256" key="1">
    <source>
        <dbReference type="ARBA" id="ARBA00007228"/>
    </source>
</evidence>
<keyword evidence="3" id="KW-0808">Transferase</keyword>
<dbReference type="Pfam" id="PF00588">
    <property type="entry name" value="SpoU_methylase"/>
    <property type="match status" value="1"/>
</dbReference>
<evidence type="ECO:0000313" key="5">
    <source>
        <dbReference type="EMBL" id="QSZ27892.1"/>
    </source>
</evidence>
<dbReference type="InterPro" id="IPR029028">
    <property type="entry name" value="Alpha/beta_knot_MTases"/>
</dbReference>
<dbReference type="InterPro" id="IPR051259">
    <property type="entry name" value="rRNA_Methyltransferase"/>
</dbReference>
<feature type="domain" description="RNA 2-O ribose methyltransferase substrate binding" evidence="4">
    <location>
        <begin position="30"/>
        <end position="97"/>
    </location>
</feature>
<dbReference type="PANTHER" id="PTHR43191:SF2">
    <property type="entry name" value="RRNA METHYLTRANSFERASE 3, MITOCHONDRIAL"/>
    <property type="match status" value="1"/>
</dbReference>
<dbReference type="GO" id="GO:0006396">
    <property type="term" value="P:RNA processing"/>
    <property type="evidence" value="ECO:0007669"/>
    <property type="project" value="InterPro"/>
</dbReference>
<dbReference type="SUPFAM" id="SSF75217">
    <property type="entry name" value="alpha/beta knot"/>
    <property type="match status" value="1"/>
</dbReference>
<dbReference type="Proteomes" id="UP000671913">
    <property type="component" value="Chromosome"/>
</dbReference>